<feature type="region of interest" description="Disordered" evidence="4">
    <location>
        <begin position="90"/>
        <end position="118"/>
    </location>
</feature>
<dbReference type="PANTHER" id="PTHR13132">
    <property type="entry name" value="ALPHA- 1,6 -FUCOSYLTRANSFERASE"/>
    <property type="match status" value="1"/>
</dbReference>
<proteinExistence type="inferred from homology"/>
<dbReference type="InterPro" id="IPR004100">
    <property type="entry name" value="ATPase_F1/V1/A1_a/bsu_N"/>
</dbReference>
<evidence type="ECO:0000256" key="3">
    <source>
        <dbReference type="PROSITE-ProRule" id="PRU00992"/>
    </source>
</evidence>
<dbReference type="Gene3D" id="3.40.50.12240">
    <property type="match status" value="1"/>
</dbReference>
<protein>
    <recommendedName>
        <fullName evidence="6">GT23 domain-containing protein</fullName>
    </recommendedName>
</protein>
<evidence type="ECO:0000313" key="8">
    <source>
        <dbReference type="Proteomes" id="UP000218231"/>
    </source>
</evidence>
<feature type="domain" description="GT23" evidence="6">
    <location>
        <begin position="211"/>
        <end position="501"/>
    </location>
</feature>
<dbReference type="CDD" id="cd11300">
    <property type="entry name" value="Fut8_like"/>
    <property type="match status" value="1"/>
</dbReference>
<dbReference type="PANTHER" id="PTHR13132:SF29">
    <property type="entry name" value="ALPHA-(1,6)-FUCOSYLTRANSFERASE"/>
    <property type="match status" value="1"/>
</dbReference>
<evidence type="ECO:0000256" key="5">
    <source>
        <dbReference type="SAM" id="SignalP"/>
    </source>
</evidence>
<keyword evidence="2 3" id="KW-0808">Transferase</keyword>
<accession>A0A2A2KD97</accession>
<name>A0A2A2KD97_9BILA</name>
<keyword evidence="1 3" id="KW-0328">Glycosyltransferase</keyword>
<comment type="caution">
    <text evidence="7">The sequence shown here is derived from an EMBL/GenBank/DDBJ whole genome shotgun (WGS) entry which is preliminary data.</text>
</comment>
<evidence type="ECO:0000256" key="4">
    <source>
        <dbReference type="SAM" id="MobiDB-lite"/>
    </source>
</evidence>
<gene>
    <name evidence="7" type="ORF">WR25_16649</name>
</gene>
<organism evidence="7 8">
    <name type="scientific">Diploscapter pachys</name>
    <dbReference type="NCBI Taxonomy" id="2018661"/>
    <lineage>
        <taxon>Eukaryota</taxon>
        <taxon>Metazoa</taxon>
        <taxon>Ecdysozoa</taxon>
        <taxon>Nematoda</taxon>
        <taxon>Chromadorea</taxon>
        <taxon>Rhabditida</taxon>
        <taxon>Rhabditina</taxon>
        <taxon>Rhabditomorpha</taxon>
        <taxon>Rhabditoidea</taxon>
        <taxon>Rhabditidae</taxon>
        <taxon>Diploscapter</taxon>
    </lineage>
</organism>
<dbReference type="GO" id="GO:0006487">
    <property type="term" value="P:protein N-linked glycosylation"/>
    <property type="evidence" value="ECO:0007669"/>
    <property type="project" value="TreeGrafter"/>
</dbReference>
<dbReference type="EMBL" id="LIAE01008888">
    <property type="protein sequence ID" value="PAV71944.1"/>
    <property type="molecule type" value="Genomic_DNA"/>
</dbReference>
<dbReference type="Proteomes" id="UP000218231">
    <property type="component" value="Unassembled WGS sequence"/>
</dbReference>
<dbReference type="Gene3D" id="2.30.30.40">
    <property type="entry name" value="SH3 Domains"/>
    <property type="match status" value="1"/>
</dbReference>
<dbReference type="Gene3D" id="3.40.50.11350">
    <property type="match status" value="1"/>
</dbReference>
<evidence type="ECO:0000256" key="2">
    <source>
        <dbReference type="ARBA" id="ARBA00022679"/>
    </source>
</evidence>
<dbReference type="OrthoDB" id="2014825at2759"/>
<reference evidence="7 8" key="1">
    <citation type="journal article" date="2017" name="Curr. Biol.">
        <title>Genome architecture and evolution of a unichromosomal asexual nematode.</title>
        <authorList>
            <person name="Fradin H."/>
            <person name="Zegar C."/>
            <person name="Gutwein M."/>
            <person name="Lucas J."/>
            <person name="Kovtun M."/>
            <person name="Corcoran D."/>
            <person name="Baugh L.R."/>
            <person name="Kiontke K."/>
            <person name="Gunsalus K."/>
            <person name="Fitch D.H."/>
            <person name="Piano F."/>
        </authorList>
    </citation>
    <scope>NUCLEOTIDE SEQUENCE [LARGE SCALE GENOMIC DNA]</scope>
    <source>
        <strain evidence="7">PF1309</strain>
    </source>
</reference>
<feature type="signal peptide" evidence="5">
    <location>
        <begin position="1"/>
        <end position="25"/>
    </location>
</feature>
<evidence type="ECO:0000313" key="7">
    <source>
        <dbReference type="EMBL" id="PAV71944.1"/>
    </source>
</evidence>
<dbReference type="InterPro" id="IPR035653">
    <property type="entry name" value="Fut8_SH3"/>
</dbReference>
<feature type="chain" id="PRO_5012561921" description="GT23 domain-containing protein" evidence="5">
    <location>
        <begin position="26"/>
        <end position="654"/>
    </location>
</feature>
<keyword evidence="5" id="KW-0732">Signal</keyword>
<sequence>MLILALLAALLWFLTLLYISSHLFGIQTKATSEDEAWREANEVLRNLKRQNEELKNLIETERKEHAERHKEEQESRKKLQNQLETYAKDHNNEHRQVPAPKELPGNSNIQPAPSNSNLQKFSNDYEITRRRLHSNIWEILYYIKKQYKELPQDFAHYYNHTQNQLYSLLGDSERLSEVDNSAEWRQAELQKLTDLIQKKIEEIQNPLDCAKSRALICNLDKECGFGCQMHHVAYCFLTAFATGRMLVLNSDGKSWRYSARGWVGAFLPLTNCSYQATVGDLKVNGFSLESKDRVVSLPIVDGLHRKPEFLPMSFPTDISERLLALHSNPPVFFVSQFLYHMMRSNKEMDEIVDRAARNISFGDGPIVGLQVRRTDKVGTEAQFHSVGEYMEWAEIWFKVQERKTGKPIKRRVYVATDDPSVVPEARKLYPQYAVYGDISIADTAQLGKRYTDASLAGVVTDIQLLSKCDYLVCTFSSQVCRMGFELMQVLKGDAGELFHSLDDLYYYGGQHAHEQIAVEDHEPESDKEIELKVGDVIGIAGNHWDGFSKGTNRRTGYQTVHAVNGPLIVINDVKFPRMMEIVNITVSDGSKRYGQVLETRGNKAIVQVFEGTYGLDVKHTSVEFTGDILRCPVSEDMLGRTFNGSGKPIDKARN</sequence>
<dbReference type="CDD" id="cd11792">
    <property type="entry name" value="SH3_Fut8"/>
    <property type="match status" value="1"/>
</dbReference>
<feature type="compositionally biased region" description="Polar residues" evidence="4">
    <location>
        <begin position="105"/>
        <end position="118"/>
    </location>
</feature>
<dbReference type="GO" id="GO:1902600">
    <property type="term" value="P:proton transmembrane transport"/>
    <property type="evidence" value="ECO:0007669"/>
    <property type="project" value="InterPro"/>
</dbReference>
<dbReference type="InterPro" id="IPR027350">
    <property type="entry name" value="GT23_dom"/>
</dbReference>
<dbReference type="PROSITE" id="PS51659">
    <property type="entry name" value="GT23"/>
    <property type="match status" value="1"/>
</dbReference>
<evidence type="ECO:0000259" key="6">
    <source>
        <dbReference type="PROSITE" id="PS51659"/>
    </source>
</evidence>
<dbReference type="GO" id="GO:0046034">
    <property type="term" value="P:ATP metabolic process"/>
    <property type="evidence" value="ECO:0007669"/>
    <property type="project" value="InterPro"/>
</dbReference>
<dbReference type="InterPro" id="IPR045573">
    <property type="entry name" value="Fut8_N_cat"/>
</dbReference>
<feature type="region of interest" description="Important for donor substrate binding" evidence="3">
    <location>
        <begin position="372"/>
        <end position="373"/>
    </location>
</feature>
<evidence type="ECO:0000256" key="1">
    <source>
        <dbReference type="ARBA" id="ARBA00022676"/>
    </source>
</evidence>
<dbReference type="Pfam" id="PF19745">
    <property type="entry name" value="FUT8_N_cat"/>
    <property type="match status" value="1"/>
</dbReference>
<comment type="similarity">
    <text evidence="3">Belongs to the glycosyltransferase 23 family.</text>
</comment>
<keyword evidence="8" id="KW-1185">Reference proteome</keyword>
<dbReference type="GO" id="GO:0046921">
    <property type="term" value="F:alpha-(1-&gt;6)-fucosyltransferase activity"/>
    <property type="evidence" value="ECO:0007669"/>
    <property type="project" value="TreeGrafter"/>
</dbReference>
<dbReference type="CDD" id="cd18118">
    <property type="entry name" value="ATP-synt_V_A-type_beta_N"/>
    <property type="match status" value="1"/>
</dbReference>
<dbReference type="Pfam" id="PF02874">
    <property type="entry name" value="ATP-synt_ab_N"/>
    <property type="match status" value="1"/>
</dbReference>
<dbReference type="AlphaFoldDB" id="A0A2A2KD97"/>
<dbReference type="STRING" id="2018661.A0A2A2KD97"/>